<dbReference type="Proteomes" id="UP001335648">
    <property type="component" value="Unassembled WGS sequence"/>
</dbReference>
<gene>
    <name evidence="2" type="ORF">CesoFtcFv8_010187</name>
</gene>
<proteinExistence type="predicted"/>
<evidence type="ECO:0000313" key="2">
    <source>
        <dbReference type="EMBL" id="KAK5897094.1"/>
    </source>
</evidence>
<evidence type="ECO:0000313" key="3">
    <source>
        <dbReference type="Proteomes" id="UP001335648"/>
    </source>
</evidence>
<evidence type="ECO:0000256" key="1">
    <source>
        <dbReference type="SAM" id="MobiDB-lite"/>
    </source>
</evidence>
<comment type="caution">
    <text evidence="2">The sequence shown here is derived from an EMBL/GenBank/DDBJ whole genome shotgun (WGS) entry which is preliminary data.</text>
</comment>
<feature type="compositionally biased region" description="Polar residues" evidence="1">
    <location>
        <begin position="99"/>
        <end position="109"/>
    </location>
</feature>
<dbReference type="AlphaFoldDB" id="A0AAN8GYY0"/>
<organism evidence="2 3">
    <name type="scientific">Champsocephalus esox</name>
    <name type="common">pike icefish</name>
    <dbReference type="NCBI Taxonomy" id="159716"/>
    <lineage>
        <taxon>Eukaryota</taxon>
        <taxon>Metazoa</taxon>
        <taxon>Chordata</taxon>
        <taxon>Craniata</taxon>
        <taxon>Vertebrata</taxon>
        <taxon>Euteleostomi</taxon>
        <taxon>Actinopterygii</taxon>
        <taxon>Neopterygii</taxon>
        <taxon>Teleostei</taxon>
        <taxon>Neoteleostei</taxon>
        <taxon>Acanthomorphata</taxon>
        <taxon>Eupercaria</taxon>
        <taxon>Perciformes</taxon>
        <taxon>Notothenioidei</taxon>
        <taxon>Channichthyidae</taxon>
        <taxon>Champsocephalus</taxon>
    </lineage>
</organism>
<dbReference type="EMBL" id="JAULUE010002053">
    <property type="protein sequence ID" value="KAK5897094.1"/>
    <property type="molecule type" value="Genomic_DNA"/>
</dbReference>
<protein>
    <submittedName>
        <fullName evidence="2">Uncharacterized protein</fullName>
    </submittedName>
</protein>
<reference evidence="2 3" key="1">
    <citation type="journal article" date="2023" name="Mol. Biol. Evol.">
        <title>Genomics of Secondarily Temperate Adaptation in the Only Non-Antarctic Icefish.</title>
        <authorList>
            <person name="Rivera-Colon A.G."/>
            <person name="Rayamajhi N."/>
            <person name="Minhas B.F."/>
            <person name="Madrigal G."/>
            <person name="Bilyk K.T."/>
            <person name="Yoon V."/>
            <person name="Hune M."/>
            <person name="Gregory S."/>
            <person name="Cheng C.H.C."/>
            <person name="Catchen J.M."/>
        </authorList>
    </citation>
    <scope>NUCLEOTIDE SEQUENCE [LARGE SCALE GENOMIC DNA]</scope>
    <source>
        <strain evidence="2">JC2023a</strain>
    </source>
</reference>
<sequence length="109" mass="12365">MPPVRPQLNSIADSRASFHESVLVVRLPLTAWQGSQHRCRDTEQNSCYHIAAETGCLRVMPRQTHWVFQLSIKRLQPGELLTCSNTTPPTLGRYEGNEKGNSITQTYKQ</sequence>
<feature type="region of interest" description="Disordered" evidence="1">
    <location>
        <begin position="86"/>
        <end position="109"/>
    </location>
</feature>
<keyword evidence="3" id="KW-1185">Reference proteome</keyword>
<name>A0AAN8GYY0_9TELE</name>
<accession>A0AAN8GYY0</accession>